<dbReference type="VEuPathDB" id="MicrosporidiaDB:NBO_403g0003"/>
<dbReference type="AlphaFoldDB" id="R0KPF1"/>
<feature type="domain" description="UBC core" evidence="2">
    <location>
        <begin position="1"/>
        <end position="148"/>
    </location>
</feature>
<dbReference type="EMBL" id="KB909311">
    <property type="protein sequence ID" value="EOB12581.1"/>
    <property type="molecule type" value="Genomic_DNA"/>
</dbReference>
<dbReference type="Gene3D" id="3.10.110.10">
    <property type="entry name" value="Ubiquitin Conjugating Enzyme"/>
    <property type="match status" value="1"/>
</dbReference>
<feature type="non-terminal residue" evidence="3">
    <location>
        <position position="311"/>
    </location>
</feature>
<evidence type="ECO:0000259" key="2">
    <source>
        <dbReference type="PROSITE" id="PS50127"/>
    </source>
</evidence>
<dbReference type="Pfam" id="PF00179">
    <property type="entry name" value="UQ_con"/>
    <property type="match status" value="1"/>
</dbReference>
<evidence type="ECO:0000313" key="4">
    <source>
        <dbReference type="Proteomes" id="UP000016927"/>
    </source>
</evidence>
<dbReference type="InterPro" id="IPR016135">
    <property type="entry name" value="UBQ-conjugating_enzyme/RWD"/>
</dbReference>
<dbReference type="Proteomes" id="UP000016927">
    <property type="component" value="Unassembled WGS sequence"/>
</dbReference>
<dbReference type="PROSITE" id="PS50127">
    <property type="entry name" value="UBC_2"/>
    <property type="match status" value="1"/>
</dbReference>
<dbReference type="HOGENOM" id="CLU_1008641_0_0_1"/>
<keyword evidence="4" id="KW-1185">Reference proteome</keyword>
<dbReference type="OMA" id="MRHELPV"/>
<evidence type="ECO:0000313" key="3">
    <source>
        <dbReference type="EMBL" id="EOB12581.1"/>
    </source>
</evidence>
<dbReference type="OrthoDB" id="6600758at2759"/>
<reference evidence="3 4" key="1">
    <citation type="journal article" date="2013" name="BMC Genomics">
        <title>Comparative genomics of parasitic silkworm microsporidia reveal an association between genome expansion and host adaptation.</title>
        <authorList>
            <person name="Pan G."/>
            <person name="Xu J."/>
            <person name="Li T."/>
            <person name="Xia Q."/>
            <person name="Liu S.L."/>
            <person name="Zhang G."/>
            <person name="Li S."/>
            <person name="Li C."/>
            <person name="Liu H."/>
            <person name="Yang L."/>
            <person name="Liu T."/>
            <person name="Zhang X."/>
            <person name="Wu Z."/>
            <person name="Fan W."/>
            <person name="Dang X."/>
            <person name="Xiang H."/>
            <person name="Tao M."/>
            <person name="Li Y."/>
            <person name="Hu J."/>
            <person name="Li Z."/>
            <person name="Lin L."/>
            <person name="Luo J."/>
            <person name="Geng L."/>
            <person name="Wang L."/>
            <person name="Long M."/>
            <person name="Wan Y."/>
            <person name="He N."/>
            <person name="Zhang Z."/>
            <person name="Lu C."/>
            <person name="Keeling P.J."/>
            <person name="Wang J."/>
            <person name="Xiang Z."/>
            <person name="Zhou Z."/>
        </authorList>
    </citation>
    <scope>NUCLEOTIDE SEQUENCE [LARGE SCALE GENOMIC DNA]</scope>
    <source>
        <strain evidence="4">CQ1 / CVCC 102059</strain>
    </source>
</reference>
<dbReference type="PANTHER" id="PTHR24067">
    <property type="entry name" value="UBIQUITIN-CONJUGATING ENZYME E2"/>
    <property type="match status" value="1"/>
</dbReference>
<sequence length="311" mass="36419">MESRLITEQRNIRKNRKYLFYAQPSQTTRQGAVWECGFPGPDTDLHRGSYYVVYITFPPKYPYDPPRAQFKHDVYHPNVYPDRLVCLDVISAKWKPSMNISNVLSALQHLLEAPNIKSPANGCAAHTYRVNNKKYAEKVKANIQKYHSGPVWKQEDEKNIDLYLQAYPIAVEATLSEIENSSDLDHQLKFIDELSLILCHNDAVRNPVVQQKLPRVLNLLKDKNFYESASLVVADSCRHIDYIQNLYFDLGVFELLDFENFYKQTIAVVFSLCYKNKKNTEYFLDKYYKEERDGNNDMIDIMKKDYNNNEE</sequence>
<protein>
    <submittedName>
        <fullName evidence="3">Sumo-conjugating enzyme ubc9</fullName>
    </submittedName>
</protein>
<gene>
    <name evidence="3" type="primary">UBC9</name>
    <name evidence="3" type="ORF">NBO_403g0003</name>
</gene>
<dbReference type="SMART" id="SM00212">
    <property type="entry name" value="UBCc"/>
    <property type="match status" value="1"/>
</dbReference>
<dbReference type="InterPro" id="IPR000608">
    <property type="entry name" value="UBC"/>
</dbReference>
<evidence type="ECO:0000256" key="1">
    <source>
        <dbReference type="ARBA" id="ARBA00022786"/>
    </source>
</evidence>
<dbReference type="STRING" id="578461.R0KPF1"/>
<organism evidence="3 4">
    <name type="scientific">Nosema bombycis (strain CQ1 / CVCC 102059)</name>
    <name type="common">Microsporidian parasite</name>
    <name type="synonym">Pebrine of silkworm</name>
    <dbReference type="NCBI Taxonomy" id="578461"/>
    <lineage>
        <taxon>Eukaryota</taxon>
        <taxon>Fungi</taxon>
        <taxon>Fungi incertae sedis</taxon>
        <taxon>Microsporidia</taxon>
        <taxon>Nosematidae</taxon>
        <taxon>Nosema</taxon>
    </lineage>
</organism>
<dbReference type="InterPro" id="IPR050113">
    <property type="entry name" value="Ub_conjugating_enzyme"/>
</dbReference>
<dbReference type="SUPFAM" id="SSF54495">
    <property type="entry name" value="UBC-like"/>
    <property type="match status" value="1"/>
</dbReference>
<accession>R0KPF1</accession>
<proteinExistence type="predicted"/>
<keyword evidence="1" id="KW-0833">Ubl conjugation pathway</keyword>
<name>R0KPF1_NOSB1</name>